<dbReference type="InterPro" id="IPR009057">
    <property type="entry name" value="Homeodomain-like_sf"/>
</dbReference>
<evidence type="ECO:0000313" key="2">
    <source>
        <dbReference type="Proteomes" id="UP000309872"/>
    </source>
</evidence>
<evidence type="ECO:0000313" key="1">
    <source>
        <dbReference type="EMBL" id="TJY67731.1"/>
    </source>
</evidence>
<proteinExistence type="predicted"/>
<comment type="caution">
    <text evidence="1">The sequence shown here is derived from an EMBL/GenBank/DDBJ whole genome shotgun (WGS) entry which is preliminary data.</text>
</comment>
<accession>A0A4U0H7K3</accession>
<dbReference type="SUPFAM" id="SSF46689">
    <property type="entry name" value="Homeodomain-like"/>
    <property type="match status" value="1"/>
</dbReference>
<gene>
    <name evidence="1" type="ORF">FAZ19_00250</name>
</gene>
<sequence>MTENKKTKKSLITKSKLLNAVETVLIDKGFTELKVNTICEASKVDKKLVYFHFGDLKGLQNEYLRKYDFWESKREIPEEVNKEKVKEILTDQLASIHEKDILKRLLVWELSEGDEALKKVAYDRQKNMCKMIDKFVNQHNFKMDVPPLLALMIGGLHYLSIYPTEKENKFYGIDMNRKTDRKRMVSTIKRLIKQIE</sequence>
<keyword evidence="2" id="KW-1185">Reference proteome</keyword>
<dbReference type="EMBL" id="SUKA01000001">
    <property type="protein sequence ID" value="TJY67731.1"/>
    <property type="molecule type" value="Genomic_DNA"/>
</dbReference>
<dbReference type="RefSeq" id="WP_136818598.1">
    <property type="nucleotide sequence ID" value="NZ_BMJX01000001.1"/>
</dbReference>
<reference evidence="1 2" key="1">
    <citation type="submission" date="2019-04" db="EMBL/GenBank/DDBJ databases">
        <title>Sphingobacterium olei sp. nov., isolated from oil-contaminated soil.</title>
        <authorList>
            <person name="Liu B."/>
        </authorList>
    </citation>
    <scope>NUCLEOTIDE SEQUENCE [LARGE SCALE GENOMIC DNA]</scope>
    <source>
        <strain evidence="1 2">Y3L14</strain>
    </source>
</reference>
<organism evidence="1 2">
    <name type="scientific">Sphingobacterium alkalisoli</name>
    <dbReference type="NCBI Taxonomy" id="1874115"/>
    <lineage>
        <taxon>Bacteria</taxon>
        <taxon>Pseudomonadati</taxon>
        <taxon>Bacteroidota</taxon>
        <taxon>Sphingobacteriia</taxon>
        <taxon>Sphingobacteriales</taxon>
        <taxon>Sphingobacteriaceae</taxon>
        <taxon>Sphingobacterium</taxon>
    </lineage>
</organism>
<dbReference type="Gene3D" id="1.10.357.10">
    <property type="entry name" value="Tetracycline Repressor, domain 2"/>
    <property type="match status" value="1"/>
</dbReference>
<name>A0A4U0H7K3_9SPHI</name>
<dbReference type="AlphaFoldDB" id="A0A4U0H7K3"/>
<protein>
    <submittedName>
        <fullName evidence="1">TetR/AcrR family transcriptional regulator</fullName>
    </submittedName>
</protein>
<dbReference type="Proteomes" id="UP000309872">
    <property type="component" value="Unassembled WGS sequence"/>
</dbReference>
<dbReference type="OrthoDB" id="836882at2"/>